<feature type="transmembrane region" description="Helical" evidence="1">
    <location>
        <begin position="12"/>
        <end position="34"/>
    </location>
</feature>
<proteinExistence type="predicted"/>
<keyword evidence="3" id="KW-1185">Reference proteome</keyword>
<comment type="caution">
    <text evidence="2">The sequence shown here is derived from an EMBL/GenBank/DDBJ whole genome shotgun (WGS) entry which is preliminary data.</text>
</comment>
<keyword evidence="1" id="KW-1133">Transmembrane helix</keyword>
<name>A0AAW1UDR1_9CUCU</name>
<dbReference type="AlphaFoldDB" id="A0AAW1UDR1"/>
<evidence type="ECO:0000313" key="3">
    <source>
        <dbReference type="Proteomes" id="UP001431783"/>
    </source>
</evidence>
<evidence type="ECO:0000256" key="1">
    <source>
        <dbReference type="SAM" id="Phobius"/>
    </source>
</evidence>
<keyword evidence="1" id="KW-0472">Membrane</keyword>
<dbReference type="EMBL" id="JARQZJ010000070">
    <property type="protein sequence ID" value="KAK9881801.1"/>
    <property type="molecule type" value="Genomic_DNA"/>
</dbReference>
<organism evidence="2 3">
    <name type="scientific">Henosepilachna vigintioctopunctata</name>
    <dbReference type="NCBI Taxonomy" id="420089"/>
    <lineage>
        <taxon>Eukaryota</taxon>
        <taxon>Metazoa</taxon>
        <taxon>Ecdysozoa</taxon>
        <taxon>Arthropoda</taxon>
        <taxon>Hexapoda</taxon>
        <taxon>Insecta</taxon>
        <taxon>Pterygota</taxon>
        <taxon>Neoptera</taxon>
        <taxon>Endopterygota</taxon>
        <taxon>Coleoptera</taxon>
        <taxon>Polyphaga</taxon>
        <taxon>Cucujiformia</taxon>
        <taxon>Coccinelloidea</taxon>
        <taxon>Coccinellidae</taxon>
        <taxon>Epilachninae</taxon>
        <taxon>Epilachnini</taxon>
        <taxon>Henosepilachna</taxon>
    </lineage>
</organism>
<dbReference type="Proteomes" id="UP001431783">
    <property type="component" value="Unassembled WGS sequence"/>
</dbReference>
<sequence>RCIQLETLVLLMIFGSAYMGMLCGSLATALPGLLATRRVIDRAAEGPKMVADYHKCGSLYGPPHLCRLDL</sequence>
<feature type="non-terminal residue" evidence="2">
    <location>
        <position position="1"/>
    </location>
</feature>
<keyword evidence="1" id="KW-0812">Transmembrane</keyword>
<gene>
    <name evidence="2" type="ORF">WA026_017316</name>
</gene>
<reference evidence="2 3" key="1">
    <citation type="submission" date="2023-03" db="EMBL/GenBank/DDBJ databases">
        <title>Genome insight into feeding habits of ladybird beetles.</title>
        <authorList>
            <person name="Li H.-S."/>
            <person name="Huang Y.-H."/>
            <person name="Pang H."/>
        </authorList>
    </citation>
    <scope>NUCLEOTIDE SEQUENCE [LARGE SCALE GENOMIC DNA]</scope>
    <source>
        <strain evidence="2">SYSU_2023b</strain>
        <tissue evidence="2">Whole body</tissue>
    </source>
</reference>
<evidence type="ECO:0000313" key="2">
    <source>
        <dbReference type="EMBL" id="KAK9881801.1"/>
    </source>
</evidence>
<protein>
    <submittedName>
        <fullName evidence="2">Uncharacterized protein</fullName>
    </submittedName>
</protein>
<accession>A0AAW1UDR1</accession>